<dbReference type="EMBL" id="CADCXV010001147">
    <property type="protein sequence ID" value="CAB0042016.1"/>
    <property type="molecule type" value="Genomic_DNA"/>
</dbReference>
<keyword evidence="2 3" id="KW-0040">ANK repeat</keyword>
<dbReference type="PROSITE" id="PS50297">
    <property type="entry name" value="ANK_REP_REGION"/>
    <property type="match status" value="3"/>
</dbReference>
<accession>A0A6H5J3H5</accession>
<dbReference type="Pfam" id="PF12796">
    <property type="entry name" value="Ank_2"/>
    <property type="match status" value="1"/>
</dbReference>
<feature type="repeat" description="ANK" evidence="3">
    <location>
        <begin position="262"/>
        <end position="294"/>
    </location>
</feature>
<evidence type="ECO:0000313" key="4">
    <source>
        <dbReference type="EMBL" id="CAB0042016.1"/>
    </source>
</evidence>
<keyword evidence="1" id="KW-0677">Repeat</keyword>
<organism evidence="4 5">
    <name type="scientific">Trichogramma brassicae</name>
    <dbReference type="NCBI Taxonomy" id="86971"/>
    <lineage>
        <taxon>Eukaryota</taxon>
        <taxon>Metazoa</taxon>
        <taxon>Ecdysozoa</taxon>
        <taxon>Arthropoda</taxon>
        <taxon>Hexapoda</taxon>
        <taxon>Insecta</taxon>
        <taxon>Pterygota</taxon>
        <taxon>Neoptera</taxon>
        <taxon>Endopterygota</taxon>
        <taxon>Hymenoptera</taxon>
        <taxon>Apocrita</taxon>
        <taxon>Proctotrupomorpha</taxon>
        <taxon>Chalcidoidea</taxon>
        <taxon>Trichogrammatidae</taxon>
        <taxon>Trichogramma</taxon>
    </lineage>
</organism>
<feature type="repeat" description="ANK" evidence="3">
    <location>
        <begin position="338"/>
        <end position="365"/>
    </location>
</feature>
<keyword evidence="5" id="KW-1185">Reference proteome</keyword>
<dbReference type="SMART" id="SM00248">
    <property type="entry name" value="ANK"/>
    <property type="match status" value="5"/>
</dbReference>
<dbReference type="PROSITE" id="PS50088">
    <property type="entry name" value="ANK_REPEAT"/>
    <property type="match status" value="4"/>
</dbReference>
<sequence length="607" mass="69752">MSDDGSEAHSIPEEALIWPQILKSLRDLFNWTSEVERDCFLWIVYCLIRDWKGPLPDLRDIFRREEIDLLLTRSAYYMGNPDDYDTPGTRFYDFVIRSGYRNEPDLDENGEPLLCRTTPIHIAAKIWSLRRDVPVRELFKIYDKFDANYADEAGYTHFHVACEYGFDDVVEKFLEAGQDPDCLGSRYDCPPLHLALLQKYEETVKLLLTRGADPNLADAEGSTALHVIARRGDLFYDEIADSFFGTSDEMGRTLRIDARDKLGDTPLHRATELGYWYLVKSLLGRGADPNAANEEGWTPLHLISKREQSYDDDSARRFFEINDEFDRTTVRIDAKDKSGRTPLQLAVANLAPKNVGVLLDRGADLTDFIFPAEIRHFNRKYESDGGWVLYKLIQACNAMIVVERLQKAGYRLHRNDALTIMKFFAEHGLFHESERRPNPRSYKDKKFADVAKEITILPSLSLYDFVRSRGSPAPDEAAAKPLEYEDYHELWRSRKLRQLPKRGSYRDVCARHLCEILSRGFFRRWALDGLSELTRFELPTHCCEIVVENSTNEDLWRICLAAAQLAEALKILEPSMSPREVADLLCRSTTAAAAAARPSHVLVWEED</sequence>
<protein>
    <submittedName>
        <fullName evidence="4">Uncharacterized protein</fullName>
    </submittedName>
</protein>
<dbReference type="Gene3D" id="1.25.40.20">
    <property type="entry name" value="Ankyrin repeat-containing domain"/>
    <property type="match status" value="2"/>
</dbReference>
<dbReference type="Proteomes" id="UP000479190">
    <property type="component" value="Unassembled WGS sequence"/>
</dbReference>
<dbReference type="AlphaFoldDB" id="A0A6H5J3H5"/>
<evidence type="ECO:0000313" key="5">
    <source>
        <dbReference type="Proteomes" id="UP000479190"/>
    </source>
</evidence>
<proteinExistence type="predicted"/>
<reference evidence="4 5" key="1">
    <citation type="submission" date="2020-02" db="EMBL/GenBank/DDBJ databases">
        <authorList>
            <person name="Ferguson B K."/>
        </authorList>
    </citation>
    <scope>NUCLEOTIDE SEQUENCE [LARGE SCALE GENOMIC DNA]</scope>
</reference>
<dbReference type="InterPro" id="IPR036770">
    <property type="entry name" value="Ankyrin_rpt-contain_sf"/>
</dbReference>
<gene>
    <name evidence="4" type="ORF">TBRA_LOCUS13659</name>
</gene>
<dbReference type="InterPro" id="IPR002110">
    <property type="entry name" value="Ankyrin_rpt"/>
</dbReference>
<dbReference type="OrthoDB" id="539213at2759"/>
<feature type="repeat" description="ANK" evidence="3">
    <location>
        <begin position="153"/>
        <end position="185"/>
    </location>
</feature>
<dbReference type="SUPFAM" id="SSF48403">
    <property type="entry name" value="Ankyrin repeat"/>
    <property type="match status" value="1"/>
</dbReference>
<evidence type="ECO:0000256" key="1">
    <source>
        <dbReference type="ARBA" id="ARBA00022737"/>
    </source>
</evidence>
<name>A0A6H5J3H5_9HYME</name>
<feature type="repeat" description="ANK" evidence="3">
    <location>
        <begin position="187"/>
        <end position="219"/>
    </location>
</feature>
<dbReference type="PANTHER" id="PTHR24171">
    <property type="entry name" value="ANKYRIN REPEAT DOMAIN-CONTAINING PROTEIN 39-RELATED"/>
    <property type="match status" value="1"/>
</dbReference>
<evidence type="ECO:0000256" key="2">
    <source>
        <dbReference type="ARBA" id="ARBA00023043"/>
    </source>
</evidence>
<evidence type="ECO:0000256" key="3">
    <source>
        <dbReference type="PROSITE-ProRule" id="PRU00023"/>
    </source>
</evidence>